<accession>A0AA48GZM4</accession>
<sequence>MPPWIERHLGFLDLARTSLARRWGRTAVLLTVQALLVFLVGSLLLLAAALRQEAAAALAGAPELILQRRLAGAPAPVPPDYLASVGPLRGLASAEGRLWGHLADPGTGATLTVRVPGTPLAPGTVQVGPTLAALRGWRAGDRIALRDASGEPRVFQVAGLLPEAAALANGDLVFMGEADFRTFFRYPEGHWTDLALAAGNPREARTLATKLTRLLPDARVVLREDLIRAYGAVLDWRQGLALAALGGALLAFAILAWDRASGLSAEERRELAVLRALGWDPGHLIALKAWEGALGSLAAFAVGYVGAHVHVFHAGGRLLEPVLRGWSPLPPRLALIPADTGPVVLLLLVLTVAPAAAAALLPTWRAAASEPAEGMQP</sequence>
<evidence type="ECO:0000256" key="2">
    <source>
        <dbReference type="ARBA" id="ARBA00005236"/>
    </source>
</evidence>
<reference evidence="9" key="1">
    <citation type="journal article" date="2023" name="Int. J. Syst. Evol. Microbiol.">
        <title>Mesoterricola silvestris gen. nov., sp. nov., Mesoterricola sediminis sp. nov., Geothrix oryzae sp. nov., Geothrix edaphica sp. nov., Geothrix rubra sp. nov., and Geothrix limicola sp. nov., six novel members of Acidobacteriota isolated from soils.</title>
        <authorList>
            <person name="Itoh H."/>
            <person name="Sugisawa Y."/>
            <person name="Mise K."/>
            <person name="Xu Z."/>
            <person name="Kuniyasu M."/>
            <person name="Ushijima N."/>
            <person name="Kawano K."/>
            <person name="Kobayashi E."/>
            <person name="Shiratori Y."/>
            <person name="Masuda Y."/>
            <person name="Senoo K."/>
        </authorList>
    </citation>
    <scope>NUCLEOTIDE SEQUENCE</scope>
    <source>
        <strain evidence="9">W786</strain>
    </source>
</reference>
<keyword evidence="4 7" id="KW-0812">Transmembrane</keyword>
<dbReference type="GO" id="GO:0098797">
    <property type="term" value="C:plasma membrane protein complex"/>
    <property type="evidence" value="ECO:0007669"/>
    <property type="project" value="TreeGrafter"/>
</dbReference>
<protein>
    <submittedName>
        <fullName evidence="9">ABC transporter permease</fullName>
    </submittedName>
</protein>
<gene>
    <name evidence="9" type="ORF">METESE_22830</name>
</gene>
<feature type="transmembrane region" description="Helical" evidence="7">
    <location>
        <begin position="343"/>
        <end position="361"/>
    </location>
</feature>
<evidence type="ECO:0000256" key="5">
    <source>
        <dbReference type="ARBA" id="ARBA00022989"/>
    </source>
</evidence>
<name>A0AA48GZM4_9BACT</name>
<keyword evidence="5 7" id="KW-1133">Transmembrane helix</keyword>
<dbReference type="GO" id="GO:0044874">
    <property type="term" value="P:lipoprotein localization to outer membrane"/>
    <property type="evidence" value="ECO:0007669"/>
    <property type="project" value="TreeGrafter"/>
</dbReference>
<feature type="domain" description="ABC3 transporter permease C-terminal" evidence="8">
    <location>
        <begin position="259"/>
        <end position="360"/>
    </location>
</feature>
<evidence type="ECO:0000256" key="3">
    <source>
        <dbReference type="ARBA" id="ARBA00022475"/>
    </source>
</evidence>
<dbReference type="EMBL" id="AP027081">
    <property type="protein sequence ID" value="BDU77325.1"/>
    <property type="molecule type" value="Genomic_DNA"/>
</dbReference>
<dbReference type="PANTHER" id="PTHR30489:SF0">
    <property type="entry name" value="LIPOPROTEIN-RELEASING SYSTEM TRANSMEMBRANE PROTEIN LOLE"/>
    <property type="match status" value="1"/>
</dbReference>
<dbReference type="InterPro" id="IPR003838">
    <property type="entry name" value="ABC3_permease_C"/>
</dbReference>
<dbReference type="InterPro" id="IPR051447">
    <property type="entry name" value="Lipoprotein-release_system"/>
</dbReference>
<organism evidence="9 10">
    <name type="scientific">Mesoterricola sediminis</name>
    <dbReference type="NCBI Taxonomy" id="2927980"/>
    <lineage>
        <taxon>Bacteria</taxon>
        <taxon>Pseudomonadati</taxon>
        <taxon>Acidobacteriota</taxon>
        <taxon>Holophagae</taxon>
        <taxon>Holophagales</taxon>
        <taxon>Holophagaceae</taxon>
        <taxon>Mesoterricola</taxon>
    </lineage>
</organism>
<evidence type="ECO:0000256" key="4">
    <source>
        <dbReference type="ARBA" id="ARBA00022692"/>
    </source>
</evidence>
<dbReference type="RefSeq" id="WP_316410240.1">
    <property type="nucleotide sequence ID" value="NZ_AP027081.1"/>
</dbReference>
<keyword evidence="10" id="KW-1185">Reference proteome</keyword>
<feature type="transmembrane region" description="Helical" evidence="7">
    <location>
        <begin position="239"/>
        <end position="257"/>
    </location>
</feature>
<comment type="subcellular location">
    <subcellularLocation>
        <location evidence="1">Cell membrane</location>
        <topology evidence="1">Multi-pass membrane protein</topology>
    </subcellularLocation>
</comment>
<dbReference type="Pfam" id="PF02687">
    <property type="entry name" value="FtsX"/>
    <property type="match status" value="1"/>
</dbReference>
<dbReference type="Proteomes" id="UP001228113">
    <property type="component" value="Chromosome"/>
</dbReference>
<keyword evidence="3" id="KW-1003">Cell membrane</keyword>
<evidence type="ECO:0000313" key="9">
    <source>
        <dbReference type="EMBL" id="BDU77325.1"/>
    </source>
</evidence>
<keyword evidence="6 7" id="KW-0472">Membrane</keyword>
<dbReference type="KEGG" id="msea:METESE_22830"/>
<evidence type="ECO:0000256" key="7">
    <source>
        <dbReference type="SAM" id="Phobius"/>
    </source>
</evidence>
<evidence type="ECO:0000256" key="6">
    <source>
        <dbReference type="ARBA" id="ARBA00023136"/>
    </source>
</evidence>
<evidence type="ECO:0000313" key="10">
    <source>
        <dbReference type="Proteomes" id="UP001228113"/>
    </source>
</evidence>
<proteinExistence type="inferred from homology"/>
<dbReference type="PANTHER" id="PTHR30489">
    <property type="entry name" value="LIPOPROTEIN-RELEASING SYSTEM TRANSMEMBRANE PROTEIN LOLE"/>
    <property type="match status" value="1"/>
</dbReference>
<feature type="transmembrane region" description="Helical" evidence="7">
    <location>
        <begin position="27"/>
        <end position="50"/>
    </location>
</feature>
<dbReference type="AlphaFoldDB" id="A0AA48GZM4"/>
<comment type="similarity">
    <text evidence="2">Belongs to the ABC-4 integral membrane protein family. LolC/E subfamily.</text>
</comment>
<evidence type="ECO:0000256" key="1">
    <source>
        <dbReference type="ARBA" id="ARBA00004651"/>
    </source>
</evidence>
<evidence type="ECO:0000259" key="8">
    <source>
        <dbReference type="Pfam" id="PF02687"/>
    </source>
</evidence>